<reference evidence="2" key="2">
    <citation type="submission" date="2023-06" db="EMBL/GenBank/DDBJ databases">
        <authorList>
            <consortium name="Lawrence Berkeley National Laboratory"/>
            <person name="Haridas S."/>
            <person name="Hensen N."/>
            <person name="Bonometti L."/>
            <person name="Westerberg I."/>
            <person name="Brannstrom I.O."/>
            <person name="Guillou S."/>
            <person name="Cros-Aarteil S."/>
            <person name="Calhoun S."/>
            <person name="Kuo A."/>
            <person name="Mondo S."/>
            <person name="Pangilinan J."/>
            <person name="Riley R."/>
            <person name="LaButti K."/>
            <person name="Andreopoulos B."/>
            <person name="Lipzen A."/>
            <person name="Chen C."/>
            <person name="Yanf M."/>
            <person name="Daum C."/>
            <person name="Ng V."/>
            <person name="Clum A."/>
            <person name="Steindorff A."/>
            <person name="Ohm R."/>
            <person name="Martin F."/>
            <person name="Silar P."/>
            <person name="Natvig D."/>
            <person name="Lalanne C."/>
            <person name="Gautier V."/>
            <person name="Ament-velasquez S.L."/>
            <person name="Kruys A."/>
            <person name="Hutchinson M.I."/>
            <person name="Powell A.J."/>
            <person name="Barry K."/>
            <person name="Miller A.N."/>
            <person name="Grigoriev I.V."/>
            <person name="Debuchy R."/>
            <person name="Gladieux P."/>
            <person name="Thoren M.H."/>
            <person name="Johannesson H."/>
        </authorList>
    </citation>
    <scope>NUCLEOTIDE SEQUENCE</scope>
    <source>
        <strain evidence="2">CBS 232.78</strain>
    </source>
</reference>
<feature type="non-terminal residue" evidence="2">
    <location>
        <position position="141"/>
    </location>
</feature>
<protein>
    <submittedName>
        <fullName evidence="2">Uncharacterized protein</fullName>
    </submittedName>
</protein>
<evidence type="ECO:0000313" key="2">
    <source>
        <dbReference type="EMBL" id="KAK3365378.1"/>
    </source>
</evidence>
<gene>
    <name evidence="2" type="ORF">B0H63DRAFT_491023</name>
</gene>
<keyword evidence="3" id="KW-1185">Reference proteome</keyword>
<evidence type="ECO:0000313" key="3">
    <source>
        <dbReference type="Proteomes" id="UP001285441"/>
    </source>
</evidence>
<name>A0AAE0JW41_9PEZI</name>
<dbReference type="Gene3D" id="2.60.40.420">
    <property type="entry name" value="Cupredoxins - blue copper proteins"/>
    <property type="match status" value="1"/>
</dbReference>
<dbReference type="EMBL" id="JAULSW010000030">
    <property type="protein sequence ID" value="KAK3365378.1"/>
    <property type="molecule type" value="Genomic_DNA"/>
</dbReference>
<feature type="region of interest" description="Disordered" evidence="1">
    <location>
        <begin position="110"/>
        <end position="141"/>
    </location>
</feature>
<dbReference type="AlphaFoldDB" id="A0AAE0JW41"/>
<dbReference type="Proteomes" id="UP001285441">
    <property type="component" value="Unassembled WGS sequence"/>
</dbReference>
<feature type="compositionally biased region" description="Basic residues" evidence="1">
    <location>
        <begin position="121"/>
        <end position="133"/>
    </location>
</feature>
<accession>A0AAE0JW41</accession>
<reference evidence="2" key="1">
    <citation type="journal article" date="2023" name="Mol. Phylogenet. Evol.">
        <title>Genome-scale phylogeny and comparative genomics of the fungal order Sordariales.</title>
        <authorList>
            <person name="Hensen N."/>
            <person name="Bonometti L."/>
            <person name="Westerberg I."/>
            <person name="Brannstrom I.O."/>
            <person name="Guillou S."/>
            <person name="Cros-Aarteil S."/>
            <person name="Calhoun S."/>
            <person name="Haridas S."/>
            <person name="Kuo A."/>
            <person name="Mondo S."/>
            <person name="Pangilinan J."/>
            <person name="Riley R."/>
            <person name="LaButti K."/>
            <person name="Andreopoulos B."/>
            <person name="Lipzen A."/>
            <person name="Chen C."/>
            <person name="Yan M."/>
            <person name="Daum C."/>
            <person name="Ng V."/>
            <person name="Clum A."/>
            <person name="Steindorff A."/>
            <person name="Ohm R.A."/>
            <person name="Martin F."/>
            <person name="Silar P."/>
            <person name="Natvig D.O."/>
            <person name="Lalanne C."/>
            <person name="Gautier V."/>
            <person name="Ament-Velasquez S.L."/>
            <person name="Kruys A."/>
            <person name="Hutchinson M.I."/>
            <person name="Powell A.J."/>
            <person name="Barry K."/>
            <person name="Miller A.N."/>
            <person name="Grigoriev I.V."/>
            <person name="Debuchy R."/>
            <person name="Gladieux P."/>
            <person name="Hiltunen Thoren M."/>
            <person name="Johannesson H."/>
        </authorList>
    </citation>
    <scope>NUCLEOTIDE SEQUENCE</scope>
    <source>
        <strain evidence="2">CBS 232.78</strain>
    </source>
</reference>
<comment type="caution">
    <text evidence="2">The sequence shown here is derived from an EMBL/GenBank/DDBJ whole genome shotgun (WGS) entry which is preliminary data.</text>
</comment>
<sequence length="141" mass="15675">MTLSSLRTLTITQKYISMAERYEIVFVFSPFAGPTIELRNFPKAGGVGTDDDYEDTNNSMRFIVTNPPTSGPLLLLPDLSTVPSTLRTVPFPPHSTPAIVNHSFLFHRQTPSGNQRGGFRPIRKPHPCKRAAQHGRDLGTR</sequence>
<organism evidence="2 3">
    <name type="scientific">Podospora didyma</name>
    <dbReference type="NCBI Taxonomy" id="330526"/>
    <lineage>
        <taxon>Eukaryota</taxon>
        <taxon>Fungi</taxon>
        <taxon>Dikarya</taxon>
        <taxon>Ascomycota</taxon>
        <taxon>Pezizomycotina</taxon>
        <taxon>Sordariomycetes</taxon>
        <taxon>Sordariomycetidae</taxon>
        <taxon>Sordariales</taxon>
        <taxon>Podosporaceae</taxon>
        <taxon>Podospora</taxon>
    </lineage>
</organism>
<proteinExistence type="predicted"/>
<evidence type="ECO:0000256" key="1">
    <source>
        <dbReference type="SAM" id="MobiDB-lite"/>
    </source>
</evidence>
<dbReference type="InterPro" id="IPR008972">
    <property type="entry name" value="Cupredoxin"/>
</dbReference>